<dbReference type="PIRSF" id="PIRSF005457">
    <property type="entry name" value="Glx"/>
    <property type="match status" value="1"/>
</dbReference>
<comment type="subunit">
    <text evidence="7">Monomer.</text>
</comment>
<dbReference type="Pfam" id="PF16123">
    <property type="entry name" value="HAGH_C"/>
    <property type="match status" value="1"/>
</dbReference>
<feature type="domain" description="Metallo-beta-lactamase" evidence="8">
    <location>
        <begin position="12"/>
        <end position="167"/>
    </location>
</feature>
<evidence type="ECO:0000313" key="10">
    <source>
        <dbReference type="Proteomes" id="UP000644693"/>
    </source>
</evidence>
<comment type="function">
    <text evidence="7">Thiolesterase that catalyzes the hydrolysis of S-D-lactoyl-glutathione to form glutathione and D-lactic acid.</text>
</comment>
<evidence type="ECO:0000256" key="6">
    <source>
        <dbReference type="ARBA" id="ARBA00022833"/>
    </source>
</evidence>
<dbReference type="PANTHER" id="PTHR43705">
    <property type="entry name" value="HYDROXYACYLGLUTATHIONE HYDROLASE"/>
    <property type="match status" value="1"/>
</dbReference>
<comment type="cofactor">
    <cofactor evidence="7">
        <name>Zn(2+)</name>
        <dbReference type="ChEBI" id="CHEBI:29105"/>
    </cofactor>
    <text evidence="7">Binds 2 Zn(2+) ions per subunit.</text>
</comment>
<evidence type="ECO:0000256" key="4">
    <source>
        <dbReference type="ARBA" id="ARBA00022723"/>
    </source>
</evidence>
<keyword evidence="10" id="KW-1185">Reference proteome</keyword>
<gene>
    <name evidence="7 9" type="primary">gloB</name>
    <name evidence="9" type="ORF">GCM10007053_10560</name>
</gene>
<keyword evidence="6 7" id="KW-0862">Zinc</keyword>
<dbReference type="InterPro" id="IPR017782">
    <property type="entry name" value="Hydroxyacylglutathione_Hdrlase"/>
</dbReference>
<keyword evidence="5 7" id="KW-0378">Hydrolase</keyword>
<reference evidence="9" key="1">
    <citation type="journal article" date="2014" name="Int. J. Syst. Evol. Microbiol.">
        <title>Complete genome sequence of Corynebacterium casei LMG S-19264T (=DSM 44701T), isolated from a smear-ripened cheese.</title>
        <authorList>
            <consortium name="US DOE Joint Genome Institute (JGI-PGF)"/>
            <person name="Walter F."/>
            <person name="Albersmeier A."/>
            <person name="Kalinowski J."/>
            <person name="Ruckert C."/>
        </authorList>
    </citation>
    <scope>NUCLEOTIDE SEQUENCE</scope>
    <source>
        <strain evidence="9">KCTC 23430</strain>
    </source>
</reference>
<dbReference type="Gene3D" id="3.60.15.10">
    <property type="entry name" value="Ribonuclease Z/Hydroxyacylglutathione hydrolase-like"/>
    <property type="match status" value="1"/>
</dbReference>
<dbReference type="InterPro" id="IPR050110">
    <property type="entry name" value="Glyoxalase_II_hydrolase"/>
</dbReference>
<dbReference type="AlphaFoldDB" id="A0A918XF53"/>
<evidence type="ECO:0000256" key="3">
    <source>
        <dbReference type="ARBA" id="ARBA00006759"/>
    </source>
</evidence>
<protein>
    <recommendedName>
        <fullName evidence="7">Hydroxyacylglutathione hydrolase</fullName>
        <ecNumber evidence="7">3.1.2.6</ecNumber>
    </recommendedName>
    <alternativeName>
        <fullName evidence="7">Glyoxalase II</fullName>
        <shortName evidence="7">Glx II</shortName>
    </alternativeName>
</protein>
<evidence type="ECO:0000256" key="5">
    <source>
        <dbReference type="ARBA" id="ARBA00022801"/>
    </source>
</evidence>
<feature type="binding site" evidence="7">
    <location>
        <position position="167"/>
    </location>
    <ligand>
        <name>Zn(2+)</name>
        <dbReference type="ChEBI" id="CHEBI:29105"/>
        <label>2</label>
    </ligand>
</feature>
<keyword evidence="4 7" id="KW-0479">Metal-binding</keyword>
<feature type="binding site" evidence="7">
    <location>
        <position position="129"/>
    </location>
    <ligand>
        <name>Zn(2+)</name>
        <dbReference type="ChEBI" id="CHEBI:29105"/>
        <label>2</label>
    </ligand>
</feature>
<accession>A0A918XF53</accession>
<dbReference type="SMART" id="SM00849">
    <property type="entry name" value="Lactamase_B"/>
    <property type="match status" value="1"/>
</dbReference>
<feature type="binding site" evidence="7">
    <location>
        <position position="129"/>
    </location>
    <ligand>
        <name>Zn(2+)</name>
        <dbReference type="ChEBI" id="CHEBI:29105"/>
        <label>1</label>
    </ligand>
</feature>
<feature type="binding site" evidence="7">
    <location>
        <position position="58"/>
    </location>
    <ligand>
        <name>Zn(2+)</name>
        <dbReference type="ChEBI" id="CHEBI:29105"/>
        <label>2</label>
    </ligand>
</feature>
<comment type="catalytic activity">
    <reaction evidence="1 7">
        <text>an S-(2-hydroxyacyl)glutathione + H2O = a 2-hydroxy carboxylate + glutathione + H(+)</text>
        <dbReference type="Rhea" id="RHEA:21864"/>
        <dbReference type="ChEBI" id="CHEBI:15377"/>
        <dbReference type="ChEBI" id="CHEBI:15378"/>
        <dbReference type="ChEBI" id="CHEBI:57925"/>
        <dbReference type="ChEBI" id="CHEBI:58896"/>
        <dbReference type="ChEBI" id="CHEBI:71261"/>
        <dbReference type="EC" id="3.1.2.6"/>
    </reaction>
</comment>
<evidence type="ECO:0000256" key="7">
    <source>
        <dbReference type="HAMAP-Rule" id="MF_01374"/>
    </source>
</evidence>
<feature type="binding site" evidence="7">
    <location>
        <position position="57"/>
    </location>
    <ligand>
        <name>Zn(2+)</name>
        <dbReference type="ChEBI" id="CHEBI:29105"/>
        <label>2</label>
    </ligand>
</feature>
<comment type="caution">
    <text evidence="9">The sequence shown here is derived from an EMBL/GenBank/DDBJ whole genome shotgun (WGS) entry which is preliminary data.</text>
</comment>
<dbReference type="NCBIfam" id="TIGR03413">
    <property type="entry name" value="GSH_gloB"/>
    <property type="match status" value="1"/>
</dbReference>
<dbReference type="GO" id="GO:0004416">
    <property type="term" value="F:hydroxyacylglutathione hydrolase activity"/>
    <property type="evidence" value="ECO:0007669"/>
    <property type="project" value="UniProtKB-UniRule"/>
</dbReference>
<dbReference type="EC" id="3.1.2.6" evidence="7"/>
<dbReference type="GO" id="GO:0046872">
    <property type="term" value="F:metal ion binding"/>
    <property type="evidence" value="ECO:0007669"/>
    <property type="project" value="UniProtKB-KW"/>
</dbReference>
<dbReference type="InterPro" id="IPR032282">
    <property type="entry name" value="HAGH_C"/>
</dbReference>
<dbReference type="SUPFAM" id="SSF56281">
    <property type="entry name" value="Metallo-hydrolase/oxidoreductase"/>
    <property type="match status" value="1"/>
</dbReference>
<dbReference type="HAMAP" id="MF_01374">
    <property type="entry name" value="Glyoxalase_2"/>
    <property type="match status" value="1"/>
</dbReference>
<feature type="binding site" evidence="7">
    <location>
        <position position="109"/>
    </location>
    <ligand>
        <name>Zn(2+)</name>
        <dbReference type="ChEBI" id="CHEBI:29105"/>
        <label>1</label>
    </ligand>
</feature>
<dbReference type="EMBL" id="BMYM01000001">
    <property type="protein sequence ID" value="GHD29657.1"/>
    <property type="molecule type" value="Genomic_DNA"/>
</dbReference>
<dbReference type="InterPro" id="IPR035680">
    <property type="entry name" value="Clx_II_MBL"/>
</dbReference>
<evidence type="ECO:0000313" key="9">
    <source>
        <dbReference type="EMBL" id="GHD29657.1"/>
    </source>
</evidence>
<evidence type="ECO:0000256" key="1">
    <source>
        <dbReference type="ARBA" id="ARBA00001623"/>
    </source>
</evidence>
<name>A0A918XF53_9GAMM</name>
<dbReference type="RefSeq" id="WP_189475783.1">
    <property type="nucleotide sequence ID" value="NZ_BMYM01000001.1"/>
</dbReference>
<feature type="binding site" evidence="7">
    <location>
        <position position="55"/>
    </location>
    <ligand>
        <name>Zn(2+)</name>
        <dbReference type="ChEBI" id="CHEBI:29105"/>
        <label>1</label>
    </ligand>
</feature>
<dbReference type="GO" id="GO:0019243">
    <property type="term" value="P:methylglyoxal catabolic process to D-lactate via S-lactoyl-glutathione"/>
    <property type="evidence" value="ECO:0007669"/>
    <property type="project" value="UniProtKB-UniRule"/>
</dbReference>
<organism evidence="9 10">
    <name type="scientific">Parahalioglobus pacificus</name>
    <dbReference type="NCBI Taxonomy" id="930806"/>
    <lineage>
        <taxon>Bacteria</taxon>
        <taxon>Pseudomonadati</taxon>
        <taxon>Pseudomonadota</taxon>
        <taxon>Gammaproteobacteria</taxon>
        <taxon>Cellvibrionales</taxon>
        <taxon>Halieaceae</taxon>
        <taxon>Parahalioglobus</taxon>
    </lineage>
</organism>
<dbReference type="PANTHER" id="PTHR43705:SF1">
    <property type="entry name" value="HYDROXYACYLGLUTATHIONE HYDROLASE GLOB"/>
    <property type="match status" value="1"/>
</dbReference>
<comment type="similarity">
    <text evidence="3 7">Belongs to the metallo-beta-lactamase superfamily. Glyoxalase II family.</text>
</comment>
<evidence type="ECO:0000256" key="2">
    <source>
        <dbReference type="ARBA" id="ARBA00004963"/>
    </source>
</evidence>
<dbReference type="Proteomes" id="UP000644693">
    <property type="component" value="Unassembled WGS sequence"/>
</dbReference>
<evidence type="ECO:0000259" key="8">
    <source>
        <dbReference type="SMART" id="SM00849"/>
    </source>
</evidence>
<comment type="pathway">
    <text evidence="2 7">Secondary metabolite metabolism; methylglyoxal degradation; (R)-lactate from methylglyoxal: step 2/2.</text>
</comment>
<dbReference type="InterPro" id="IPR001279">
    <property type="entry name" value="Metallo-B-lactamas"/>
</dbReference>
<sequence>MTNIEPIQAFTDNYIWLLTNGSSAVVVDPGDPAPVAATLADRGLTLSGIIITHHHFDHVGGLETLASQWECPVWGPDNPAINGITHALSDGDSVTLLGLELQVMGVPGHTLDHIAFYAASPEPVLFCGDTLFAGGCGRVFEGTFPMMRQSLNKLAALPSETRVYCAHEYTMANLAFARAVEPANKALAQRELDDAARRERGLPTVPSTLAMERATNPFLRAGTQELRDALAASDRLSDQSDDGVFATVRSWKDNF</sequence>
<dbReference type="Pfam" id="PF00753">
    <property type="entry name" value="Lactamase_B"/>
    <property type="match status" value="1"/>
</dbReference>
<feature type="binding site" evidence="7">
    <location>
        <position position="53"/>
    </location>
    <ligand>
        <name>Zn(2+)</name>
        <dbReference type="ChEBI" id="CHEBI:29105"/>
        <label>1</label>
    </ligand>
</feature>
<dbReference type="CDD" id="cd07723">
    <property type="entry name" value="hydroxyacylglutathione_hydrolase_MBL-fold"/>
    <property type="match status" value="1"/>
</dbReference>
<reference evidence="9" key="2">
    <citation type="submission" date="2020-09" db="EMBL/GenBank/DDBJ databases">
        <authorList>
            <person name="Sun Q."/>
            <person name="Kim S."/>
        </authorList>
    </citation>
    <scope>NUCLEOTIDE SEQUENCE</scope>
    <source>
        <strain evidence="9">KCTC 23430</strain>
    </source>
</reference>
<dbReference type="InterPro" id="IPR036866">
    <property type="entry name" value="RibonucZ/Hydroxyglut_hydro"/>
</dbReference>
<proteinExistence type="inferred from homology"/>